<dbReference type="FunFam" id="3.40.80.10:FF:000001">
    <property type="entry name" value="Peptidoglycan recognition protein 1"/>
    <property type="match status" value="1"/>
</dbReference>
<evidence type="ECO:0000256" key="1">
    <source>
        <dbReference type="ARBA" id="ARBA00007553"/>
    </source>
</evidence>
<gene>
    <name evidence="9" type="ORF">C0Q70_18756</name>
</gene>
<dbReference type="SMART" id="SM00644">
    <property type="entry name" value="Ami_2"/>
    <property type="match status" value="1"/>
</dbReference>
<dbReference type="InterPro" id="IPR017331">
    <property type="entry name" value="Peptidoglycan_recognition"/>
</dbReference>
<dbReference type="GO" id="GO:0042834">
    <property type="term" value="F:peptidoglycan binding"/>
    <property type="evidence" value="ECO:0007669"/>
    <property type="project" value="InterPro"/>
</dbReference>
<evidence type="ECO:0000256" key="4">
    <source>
        <dbReference type="ARBA" id="ARBA00022859"/>
    </source>
</evidence>
<dbReference type="PANTHER" id="PTHR11022">
    <property type="entry name" value="PEPTIDOGLYCAN RECOGNITION PROTEIN"/>
    <property type="match status" value="1"/>
</dbReference>
<dbReference type="GO" id="GO:0045087">
    <property type="term" value="P:innate immune response"/>
    <property type="evidence" value="ECO:0007669"/>
    <property type="project" value="UniProtKB-KW"/>
</dbReference>
<dbReference type="CDD" id="cd06583">
    <property type="entry name" value="PGRP"/>
    <property type="match status" value="1"/>
</dbReference>
<evidence type="ECO:0000256" key="5">
    <source>
        <dbReference type="ARBA" id="ARBA00023157"/>
    </source>
</evidence>
<reference evidence="9 10" key="1">
    <citation type="submission" date="2018-04" db="EMBL/GenBank/DDBJ databases">
        <title>The genome of golden apple snail Pomacea canaliculata provides insight into stress tolerance and invasive adaptation.</title>
        <authorList>
            <person name="Liu C."/>
            <person name="Liu B."/>
            <person name="Ren Y."/>
            <person name="Zhang Y."/>
            <person name="Wang H."/>
            <person name="Li S."/>
            <person name="Jiang F."/>
            <person name="Yin L."/>
            <person name="Zhang G."/>
            <person name="Qian W."/>
            <person name="Fan W."/>
        </authorList>
    </citation>
    <scope>NUCLEOTIDE SEQUENCE [LARGE SCALE GENOMIC DNA]</scope>
    <source>
        <strain evidence="9">SZHN2017</strain>
        <tissue evidence="9">Muscle</tissue>
    </source>
</reference>
<feature type="domain" description="N-acetylmuramoyl-L-alanine amidase" evidence="7">
    <location>
        <begin position="1"/>
        <end position="130"/>
    </location>
</feature>
<evidence type="ECO:0000259" key="8">
    <source>
        <dbReference type="SMART" id="SM00701"/>
    </source>
</evidence>
<comment type="caution">
    <text evidence="9">The sequence shown here is derived from an EMBL/GenBank/DDBJ whole genome shotgun (WGS) entry which is preliminary data.</text>
</comment>
<organism evidence="9 10">
    <name type="scientific">Pomacea canaliculata</name>
    <name type="common">Golden apple snail</name>
    <dbReference type="NCBI Taxonomy" id="400727"/>
    <lineage>
        <taxon>Eukaryota</taxon>
        <taxon>Metazoa</taxon>
        <taxon>Spiralia</taxon>
        <taxon>Lophotrochozoa</taxon>
        <taxon>Mollusca</taxon>
        <taxon>Gastropoda</taxon>
        <taxon>Caenogastropoda</taxon>
        <taxon>Architaenioglossa</taxon>
        <taxon>Ampullarioidea</taxon>
        <taxon>Ampullariidae</taxon>
        <taxon>Pomacea</taxon>
    </lineage>
</organism>
<dbReference type="Pfam" id="PF01510">
    <property type="entry name" value="Amidase_2"/>
    <property type="match status" value="1"/>
</dbReference>
<evidence type="ECO:0008006" key="11">
    <source>
        <dbReference type="Google" id="ProtNLM"/>
    </source>
</evidence>
<dbReference type="Gene3D" id="3.40.80.10">
    <property type="entry name" value="Peptidoglycan recognition protein-like"/>
    <property type="match status" value="1"/>
</dbReference>
<proteinExistence type="inferred from homology"/>
<dbReference type="GO" id="GO:0009253">
    <property type="term" value="P:peptidoglycan catabolic process"/>
    <property type="evidence" value="ECO:0007669"/>
    <property type="project" value="InterPro"/>
</dbReference>
<evidence type="ECO:0000313" key="9">
    <source>
        <dbReference type="EMBL" id="PVD20600.1"/>
    </source>
</evidence>
<evidence type="ECO:0000259" key="7">
    <source>
        <dbReference type="SMART" id="SM00644"/>
    </source>
</evidence>
<comment type="similarity">
    <text evidence="1">Belongs to the N-acetylmuramoyl-L-alanine amidase 2 family.</text>
</comment>
<keyword evidence="3" id="KW-0732">Signal</keyword>
<feature type="disulfide bond" evidence="6">
    <location>
        <begin position="18"/>
        <end position="24"/>
    </location>
</feature>
<keyword evidence="2" id="KW-0399">Innate immunity</keyword>
<dbReference type="GO" id="GO:0008270">
    <property type="term" value="F:zinc ion binding"/>
    <property type="evidence" value="ECO:0007669"/>
    <property type="project" value="InterPro"/>
</dbReference>
<feature type="domain" description="Peptidoglycan recognition protein family" evidence="8">
    <location>
        <begin position="1"/>
        <end position="124"/>
    </location>
</feature>
<keyword evidence="5" id="KW-1015">Disulfide bond</keyword>
<evidence type="ECO:0000256" key="6">
    <source>
        <dbReference type="PIRSR" id="PIRSR037945-1"/>
    </source>
</evidence>
<dbReference type="InterPro" id="IPR006619">
    <property type="entry name" value="PGRP_domain_met/bac"/>
</dbReference>
<dbReference type="InterPro" id="IPR015510">
    <property type="entry name" value="PGRP"/>
</dbReference>
<dbReference type="EMBL" id="PZQS01000012">
    <property type="protein sequence ID" value="PVD20600.1"/>
    <property type="molecule type" value="Genomic_DNA"/>
</dbReference>
<dbReference type="InterPro" id="IPR002502">
    <property type="entry name" value="Amidase_domain"/>
</dbReference>
<keyword evidence="10" id="KW-1185">Reference proteome</keyword>
<sequence>MPGPAQYVFIHHGASAACHDEAACKATVRSYQNYHMDGHGWSDIGYSFIVGEDGNVYMGRGWTEIGAHTLNFNSVGIGICIIGDFTSRVPNDAALNAVKHLISCGLSNGHIRASYTLKGHRDVGQTECPGTKLYELIHSWPHYASGTAHYSG</sequence>
<dbReference type="GO" id="GO:0008745">
    <property type="term" value="F:N-acetylmuramoyl-L-alanine amidase activity"/>
    <property type="evidence" value="ECO:0007669"/>
    <property type="project" value="InterPro"/>
</dbReference>
<dbReference type="SUPFAM" id="SSF55846">
    <property type="entry name" value="N-acetylmuramoyl-L-alanine amidase-like"/>
    <property type="match status" value="1"/>
</dbReference>
<evidence type="ECO:0000256" key="3">
    <source>
        <dbReference type="ARBA" id="ARBA00022729"/>
    </source>
</evidence>
<protein>
    <recommendedName>
        <fullName evidence="11">Peptidoglycan-recognition protein</fullName>
    </recommendedName>
</protein>
<dbReference type="PIRSF" id="PIRSF037945">
    <property type="entry name" value="PGRPs"/>
    <property type="match status" value="1"/>
</dbReference>
<dbReference type="Proteomes" id="UP000245119">
    <property type="component" value="Linkage Group LG12"/>
</dbReference>
<accession>A0A2T7NHE9</accession>
<keyword evidence="4" id="KW-0391">Immunity</keyword>
<evidence type="ECO:0000313" key="10">
    <source>
        <dbReference type="Proteomes" id="UP000245119"/>
    </source>
</evidence>
<dbReference type="OrthoDB" id="10001926at2759"/>
<name>A0A2T7NHE9_POMCA</name>
<dbReference type="SMART" id="SM00701">
    <property type="entry name" value="PGRP"/>
    <property type="match status" value="1"/>
</dbReference>
<dbReference type="PANTHER" id="PTHR11022:SF12">
    <property type="entry name" value="PEPTIDOGLYCAN RECOGNITION PROTEIN 3"/>
    <property type="match status" value="1"/>
</dbReference>
<dbReference type="InterPro" id="IPR036505">
    <property type="entry name" value="Amidase/PGRP_sf"/>
</dbReference>
<evidence type="ECO:0000256" key="2">
    <source>
        <dbReference type="ARBA" id="ARBA00022588"/>
    </source>
</evidence>
<dbReference type="AlphaFoldDB" id="A0A2T7NHE9"/>